<organism evidence="2 3">
    <name type="scientific">Oxalobacter vibrioformis</name>
    <dbReference type="NCBI Taxonomy" id="933080"/>
    <lineage>
        <taxon>Bacteria</taxon>
        <taxon>Pseudomonadati</taxon>
        <taxon>Pseudomonadota</taxon>
        <taxon>Betaproteobacteria</taxon>
        <taxon>Burkholderiales</taxon>
        <taxon>Oxalobacteraceae</taxon>
        <taxon>Oxalobacter</taxon>
    </lineage>
</organism>
<feature type="region of interest" description="Disordered" evidence="1">
    <location>
        <begin position="56"/>
        <end position="128"/>
    </location>
</feature>
<proteinExistence type="predicted"/>
<sequence>MNTGTHSSKRLHAIAHQVRRKGRLVFLPLVCLVIFLSSLFPAHALARETSPFANHLAVPPPFNPEAENTDTQADATAADNQQTQPLVSRSGKAPVTKGKPEKEQHHMNPDINNLPPPGAGSRKISQAIAASKKDDMIENEWKMGFELRSSPVLEEHGNAERHDSIGGLVKGHLKF</sequence>
<gene>
    <name evidence="2" type="ORF">NB640_10195</name>
</gene>
<feature type="compositionally biased region" description="Low complexity" evidence="1">
    <location>
        <begin position="69"/>
        <end position="84"/>
    </location>
</feature>
<evidence type="ECO:0000313" key="3">
    <source>
        <dbReference type="Proteomes" id="UP001156215"/>
    </source>
</evidence>
<feature type="compositionally biased region" description="Basic and acidic residues" evidence="1">
    <location>
        <begin position="98"/>
        <end position="108"/>
    </location>
</feature>
<dbReference type="EMBL" id="CP098242">
    <property type="protein sequence ID" value="WAW09593.1"/>
    <property type="molecule type" value="Genomic_DNA"/>
</dbReference>
<accession>A0A9E9LZ69</accession>
<dbReference type="RefSeq" id="WP_269308595.1">
    <property type="nucleotide sequence ID" value="NZ_CP098242.1"/>
</dbReference>
<dbReference type="AlphaFoldDB" id="A0A9E9LZ69"/>
<evidence type="ECO:0000256" key="1">
    <source>
        <dbReference type="SAM" id="MobiDB-lite"/>
    </source>
</evidence>
<reference evidence="2" key="1">
    <citation type="journal article" date="2022" name="Front. Microbiol.">
        <title>New perspectives on an old grouping: The genomic and phenotypic variability of Oxalobacter formigenes and the implications for calcium oxalate stone prevention.</title>
        <authorList>
            <person name="Chmiel J.A."/>
            <person name="Carr C."/>
            <person name="Stuivenberg G.A."/>
            <person name="Venema R."/>
            <person name="Chanyi R.M."/>
            <person name="Al K.F."/>
            <person name="Giguere D."/>
            <person name="Say H."/>
            <person name="Akouris P.P."/>
            <person name="Dominguez Romero S.A."/>
            <person name="Kwong A."/>
            <person name="Tai V."/>
            <person name="Koval S.F."/>
            <person name="Razvi H."/>
            <person name="Bjazevic J."/>
            <person name="Burton J.P."/>
        </authorList>
    </citation>
    <scope>NUCLEOTIDE SEQUENCE</scope>
    <source>
        <strain evidence="2">WoOx3</strain>
    </source>
</reference>
<keyword evidence="3" id="KW-1185">Reference proteome</keyword>
<dbReference type="Proteomes" id="UP001156215">
    <property type="component" value="Chromosome"/>
</dbReference>
<dbReference type="KEGG" id="ovb:NB640_10195"/>
<name>A0A9E9LZ69_9BURK</name>
<protein>
    <submittedName>
        <fullName evidence="2">Uncharacterized protein</fullName>
    </submittedName>
</protein>
<evidence type="ECO:0000313" key="2">
    <source>
        <dbReference type="EMBL" id="WAW09593.1"/>
    </source>
</evidence>